<dbReference type="InterPro" id="IPR011043">
    <property type="entry name" value="Gal_Oxase/kelch_b-propeller"/>
</dbReference>
<evidence type="ECO:0000256" key="1">
    <source>
        <dbReference type="SAM" id="MobiDB-lite"/>
    </source>
</evidence>
<gene>
    <name evidence="3" type="ORF">MUK42_11403</name>
</gene>
<dbReference type="Gene3D" id="1.20.1280.50">
    <property type="match status" value="1"/>
</dbReference>
<feature type="region of interest" description="Disordered" evidence="1">
    <location>
        <begin position="1"/>
        <end position="23"/>
    </location>
</feature>
<evidence type="ECO:0000313" key="4">
    <source>
        <dbReference type="Proteomes" id="UP001055439"/>
    </source>
</evidence>
<name>A0A9E7GGI9_9LILI</name>
<reference evidence="3" key="1">
    <citation type="submission" date="2022-05" db="EMBL/GenBank/DDBJ databases">
        <title>The Musa troglodytarum L. genome provides insights into the mechanism of non-climacteric behaviour and enrichment of carotenoids.</title>
        <authorList>
            <person name="Wang J."/>
        </authorList>
    </citation>
    <scope>NUCLEOTIDE SEQUENCE</scope>
    <source>
        <tissue evidence="3">Leaf</tissue>
    </source>
</reference>
<dbReference type="AlphaFoldDB" id="A0A9E7GGI9"/>
<dbReference type="Pfam" id="PF00646">
    <property type="entry name" value="F-box"/>
    <property type="match status" value="1"/>
</dbReference>
<dbReference type="SUPFAM" id="SSF50965">
    <property type="entry name" value="Galactose oxidase, central domain"/>
    <property type="match status" value="1"/>
</dbReference>
<dbReference type="PANTHER" id="PTHR31672">
    <property type="entry name" value="BNACNNG10540D PROTEIN"/>
    <property type="match status" value="1"/>
</dbReference>
<sequence>MHFSAKREGSFRAPHEVSYHRSPPFRPPAALLNHYKRRRSPRRHTHTHSHFDLYPCLPTPPWPKPVTMEQNMDLLAGTGRKRKAKEEAHTGPAFFLDELNQDLLERVLSWLPASSFFRLSSVCKRWRSVATSETFHIACSQIPRREPWFLMVDHDLDQFIVFDTSERNWKSLNHQTHIPQSHSCKPIPVAASGGLVCYRMDSGNFLVFNLLTGSCRELPPGSLDGESQTLHAIAIDSSPTYPSSFKIILVLGKSPNLAFRIFDSTRSTWEDEVMLIQKGESSSESHIAGDEIIYFLSKAGDVVATNMQRSASKQYSSVLITENGEQVIYFLSESGTVVACNLAQKTFFEYPRFLPIYFEYSIDVVECKGEMLVVVLSEFLETASLRVWKFSKESQSWQQVAAMPPSMSHEFYGQKMDINCTGCQEMIFICASSSECSRHIMFNMAVDEWVELPKCYVAGKAKEFTAAISFEPRPEATIQYELPGTVLDFIDRQQLMWIVGMRKWLPKNPGGVSSGKRTGYWRTDVRETKFANTGPATSLSRHDHEGREIRIHPLISWSFCCTPVAFALDVLELVVARETTTTVFSEGPVLFETA</sequence>
<evidence type="ECO:0000259" key="2">
    <source>
        <dbReference type="PROSITE" id="PS50181"/>
    </source>
</evidence>
<dbReference type="EMBL" id="CP097509">
    <property type="protein sequence ID" value="URE15166.1"/>
    <property type="molecule type" value="Genomic_DNA"/>
</dbReference>
<dbReference type="OrthoDB" id="2095648at2759"/>
<proteinExistence type="predicted"/>
<dbReference type="InterPro" id="IPR050796">
    <property type="entry name" value="SCF_F-box_component"/>
</dbReference>
<accession>A0A9E7GGI9</accession>
<dbReference type="Pfam" id="PF03478">
    <property type="entry name" value="Beta-prop_KIB1-4"/>
    <property type="match status" value="1"/>
</dbReference>
<dbReference type="InterPro" id="IPR001810">
    <property type="entry name" value="F-box_dom"/>
</dbReference>
<dbReference type="InterPro" id="IPR036047">
    <property type="entry name" value="F-box-like_dom_sf"/>
</dbReference>
<keyword evidence="4" id="KW-1185">Reference proteome</keyword>
<evidence type="ECO:0000313" key="3">
    <source>
        <dbReference type="EMBL" id="URE15166.1"/>
    </source>
</evidence>
<dbReference type="Proteomes" id="UP001055439">
    <property type="component" value="Chromosome 7"/>
</dbReference>
<dbReference type="PANTHER" id="PTHR31672:SF7">
    <property type="entry name" value="F-BOX DOMAIN-CONTAINING PROTEIN"/>
    <property type="match status" value="1"/>
</dbReference>
<dbReference type="CDD" id="cd22157">
    <property type="entry name" value="F-box_AtFBW1-like"/>
    <property type="match status" value="1"/>
</dbReference>
<dbReference type="InterPro" id="IPR005174">
    <property type="entry name" value="KIB1-4_b-propeller"/>
</dbReference>
<feature type="non-terminal residue" evidence="3">
    <location>
        <position position="594"/>
    </location>
</feature>
<protein>
    <submittedName>
        <fullName evidence="3">F-box only protein</fullName>
    </submittedName>
</protein>
<feature type="domain" description="F-box" evidence="2">
    <location>
        <begin position="93"/>
        <end position="138"/>
    </location>
</feature>
<dbReference type="PROSITE" id="PS50181">
    <property type="entry name" value="FBOX"/>
    <property type="match status" value="1"/>
</dbReference>
<organism evidence="3 4">
    <name type="scientific">Musa troglodytarum</name>
    <name type="common">fe'i banana</name>
    <dbReference type="NCBI Taxonomy" id="320322"/>
    <lineage>
        <taxon>Eukaryota</taxon>
        <taxon>Viridiplantae</taxon>
        <taxon>Streptophyta</taxon>
        <taxon>Embryophyta</taxon>
        <taxon>Tracheophyta</taxon>
        <taxon>Spermatophyta</taxon>
        <taxon>Magnoliopsida</taxon>
        <taxon>Liliopsida</taxon>
        <taxon>Zingiberales</taxon>
        <taxon>Musaceae</taxon>
        <taxon>Musa</taxon>
    </lineage>
</organism>
<dbReference type="SUPFAM" id="SSF81383">
    <property type="entry name" value="F-box domain"/>
    <property type="match status" value="1"/>
</dbReference>
<dbReference type="SMART" id="SM00256">
    <property type="entry name" value="FBOX"/>
    <property type="match status" value="1"/>
</dbReference>
<feature type="compositionally biased region" description="Basic and acidic residues" evidence="1">
    <location>
        <begin position="1"/>
        <end position="19"/>
    </location>
</feature>